<keyword evidence="5" id="KW-0378">Hydrolase</keyword>
<evidence type="ECO:0000256" key="3">
    <source>
        <dbReference type="ARBA" id="ARBA00022676"/>
    </source>
</evidence>
<feature type="region of interest" description="Disordered" evidence="9">
    <location>
        <begin position="752"/>
        <end position="820"/>
    </location>
</feature>
<evidence type="ECO:0000256" key="4">
    <source>
        <dbReference type="ARBA" id="ARBA00022679"/>
    </source>
</evidence>
<dbReference type="InterPro" id="IPR036950">
    <property type="entry name" value="PBP_transglycosylase"/>
</dbReference>
<dbReference type="InterPro" id="IPR001264">
    <property type="entry name" value="Glyco_trans_51"/>
</dbReference>
<evidence type="ECO:0000256" key="6">
    <source>
        <dbReference type="ARBA" id="ARBA00023268"/>
    </source>
</evidence>
<organism evidence="12 13">
    <name type="scientific">Gryllotalpicola reticulitermitis</name>
    <dbReference type="NCBI Taxonomy" id="1184153"/>
    <lineage>
        <taxon>Bacteria</taxon>
        <taxon>Bacillati</taxon>
        <taxon>Actinomycetota</taxon>
        <taxon>Actinomycetes</taxon>
        <taxon>Micrococcales</taxon>
        <taxon>Microbacteriaceae</taxon>
        <taxon>Gryllotalpicola</taxon>
    </lineage>
</organism>
<sequence>MSLSGNSTGRWNKLSKAFGAFLGLSLLAGVLVGALLAPAAIAGTTVTKQGVEAFNSLPDYLKIEPPDQYTSFYATKGGQPVKIAQFYFQNRVDVKWNQVSQYVKDAAVSTEDPRFYSEGGIDVLGILRGAASTVSGNGVQGGSSITQQYVKNVLVQRCEADYPVDANAPTKTRDAQQTKLDTCYSDAAGQTVPRKIQEIRYATGVAKQYPKNDILLGYLNLVGFGGQVYGVEAAAKYYFNTTAAKLTLNESATLVAILNNPANLRIDQTAKTNVSSNPSNGFKATKDRRNYVLERMVKEHKITASVAAATEKQPITPHITPTPSGCQSAQQYDAGFFCSYVQQTVLNNSAFGKTAADRQALFRQGGINVYTTLDLDLQNTAQASMDSYLPHSDPALDLGGAQTSMEVGTGKVVTMVENKTYSESPDPPAGSTSVNYVTPSPYGGSIGFQMGSSFKPFVLADWLENGHTLYQGINGTSMWFNNSSFKSTCGSNAPYSDSGTFQVYNDTSSEYGYHTVLDGTTQSINTIYMNMAEQLNLCDVHQLAKKMGVDSGNPSTPWFTGPSSAIGSGNDVSPLQVAQAYAAFANGGTSCTPIVINSITRVDTGASVPVPKTTCTKAIPTDVANAVLYALKTVMTSGTGILGNPNDGVPLAGKTGTAGVNGNAGATQNWIATTTSKVAQVTWVGNVEGTVGLRNQYFTNSQTGQVINGGDAKLIIARPIIAALNAKYGGAQFGAPPASLLYGGTSQAPVTTPQFTVPTVPTAPTTTAPTTAPTQPQPQTTTQPAAPPAPVVTPPAQSAPPAPAQSPPPTIPAPGPTATQ</sequence>
<evidence type="ECO:0000313" key="13">
    <source>
        <dbReference type="Proteomes" id="UP001595900"/>
    </source>
</evidence>
<dbReference type="InterPro" id="IPR001460">
    <property type="entry name" value="PCN-bd_Tpept"/>
</dbReference>
<evidence type="ECO:0000256" key="8">
    <source>
        <dbReference type="ARBA" id="ARBA00049902"/>
    </source>
</evidence>
<gene>
    <name evidence="12" type="ORF">ACFOYW_08225</name>
</gene>
<comment type="catalytic activity">
    <reaction evidence="8">
        <text>[GlcNAc-(1-&gt;4)-Mur2Ac(oyl-L-Ala-gamma-D-Glu-L-Lys-D-Ala-D-Ala)](n)-di-trans,octa-cis-undecaprenyl diphosphate + beta-D-GlcNAc-(1-&gt;4)-Mur2Ac(oyl-L-Ala-gamma-D-Glu-L-Lys-D-Ala-D-Ala)-di-trans,octa-cis-undecaprenyl diphosphate = [GlcNAc-(1-&gt;4)-Mur2Ac(oyl-L-Ala-gamma-D-Glu-L-Lys-D-Ala-D-Ala)](n+1)-di-trans,octa-cis-undecaprenyl diphosphate + di-trans,octa-cis-undecaprenyl diphosphate + H(+)</text>
        <dbReference type="Rhea" id="RHEA:23708"/>
        <dbReference type="Rhea" id="RHEA-COMP:9602"/>
        <dbReference type="Rhea" id="RHEA-COMP:9603"/>
        <dbReference type="ChEBI" id="CHEBI:15378"/>
        <dbReference type="ChEBI" id="CHEBI:58405"/>
        <dbReference type="ChEBI" id="CHEBI:60033"/>
        <dbReference type="ChEBI" id="CHEBI:78435"/>
        <dbReference type="EC" id="2.4.99.28"/>
    </reaction>
</comment>
<dbReference type="RefSeq" id="WP_390228381.1">
    <property type="nucleotide sequence ID" value="NZ_JBHSCN010000005.1"/>
</dbReference>
<name>A0ABV8Q7E1_9MICO</name>
<feature type="domain" description="Penicillin-binding protein transpeptidase" evidence="10">
    <location>
        <begin position="405"/>
        <end position="691"/>
    </location>
</feature>
<dbReference type="Pfam" id="PF00912">
    <property type="entry name" value="Transgly"/>
    <property type="match status" value="1"/>
</dbReference>
<evidence type="ECO:0000256" key="9">
    <source>
        <dbReference type="SAM" id="MobiDB-lite"/>
    </source>
</evidence>
<dbReference type="InterPro" id="IPR012338">
    <property type="entry name" value="Beta-lactam/transpept-like"/>
</dbReference>
<dbReference type="Gene3D" id="3.40.710.10">
    <property type="entry name" value="DD-peptidase/beta-lactamase superfamily"/>
    <property type="match status" value="1"/>
</dbReference>
<dbReference type="Gene3D" id="1.10.3810.10">
    <property type="entry name" value="Biosynthetic peptidoglycan transglycosylase-like"/>
    <property type="match status" value="1"/>
</dbReference>
<evidence type="ECO:0000313" key="12">
    <source>
        <dbReference type="EMBL" id="MFC4243357.1"/>
    </source>
</evidence>
<keyword evidence="1" id="KW-0121">Carboxypeptidase</keyword>
<dbReference type="PANTHER" id="PTHR32282">
    <property type="entry name" value="BINDING PROTEIN TRANSPEPTIDASE, PUTATIVE-RELATED"/>
    <property type="match status" value="1"/>
</dbReference>
<feature type="compositionally biased region" description="Pro residues" evidence="9">
    <location>
        <begin position="785"/>
        <end position="820"/>
    </location>
</feature>
<dbReference type="SUPFAM" id="SSF53955">
    <property type="entry name" value="Lysozyme-like"/>
    <property type="match status" value="1"/>
</dbReference>
<dbReference type="SUPFAM" id="SSF56601">
    <property type="entry name" value="beta-lactamase/transpeptidase-like"/>
    <property type="match status" value="1"/>
</dbReference>
<evidence type="ECO:0000256" key="1">
    <source>
        <dbReference type="ARBA" id="ARBA00022645"/>
    </source>
</evidence>
<keyword evidence="3 12" id="KW-0328">Glycosyltransferase</keyword>
<feature type="domain" description="Glycosyl transferase family 51" evidence="11">
    <location>
        <begin position="83"/>
        <end position="296"/>
    </location>
</feature>
<protein>
    <submittedName>
        <fullName evidence="12">Transglycosylase domain-containing protein</fullName>
        <ecNumber evidence="12">2.4.-.-</ecNumber>
    </submittedName>
</protein>
<feature type="compositionally biased region" description="Low complexity" evidence="9">
    <location>
        <begin position="752"/>
        <end position="784"/>
    </location>
</feature>
<evidence type="ECO:0000256" key="5">
    <source>
        <dbReference type="ARBA" id="ARBA00022801"/>
    </source>
</evidence>
<keyword evidence="2" id="KW-0645">Protease</keyword>
<accession>A0ABV8Q7E1</accession>
<reference evidence="13" key="1">
    <citation type="journal article" date="2019" name="Int. J. Syst. Evol. Microbiol.">
        <title>The Global Catalogue of Microorganisms (GCM) 10K type strain sequencing project: providing services to taxonomists for standard genome sequencing and annotation.</title>
        <authorList>
            <consortium name="The Broad Institute Genomics Platform"/>
            <consortium name="The Broad Institute Genome Sequencing Center for Infectious Disease"/>
            <person name="Wu L."/>
            <person name="Ma J."/>
        </authorList>
    </citation>
    <scope>NUCLEOTIDE SEQUENCE [LARGE SCALE GENOMIC DNA]</scope>
    <source>
        <strain evidence="13">CGMCC 1.10363</strain>
    </source>
</reference>
<dbReference type="PANTHER" id="PTHR32282:SF33">
    <property type="entry name" value="PEPTIDOGLYCAN GLYCOSYLTRANSFERASE"/>
    <property type="match status" value="1"/>
</dbReference>
<evidence type="ECO:0000256" key="2">
    <source>
        <dbReference type="ARBA" id="ARBA00022670"/>
    </source>
</evidence>
<dbReference type="Proteomes" id="UP001595900">
    <property type="component" value="Unassembled WGS sequence"/>
</dbReference>
<evidence type="ECO:0000256" key="7">
    <source>
        <dbReference type="ARBA" id="ARBA00034000"/>
    </source>
</evidence>
<comment type="catalytic activity">
    <reaction evidence="7">
        <text>Preferential cleavage: (Ac)2-L-Lys-D-Ala-|-D-Ala. Also transpeptidation of peptidyl-alanyl moieties that are N-acyl substituents of D-alanine.</text>
        <dbReference type="EC" id="3.4.16.4"/>
    </reaction>
</comment>
<dbReference type="EMBL" id="JBHSCN010000005">
    <property type="protein sequence ID" value="MFC4243357.1"/>
    <property type="molecule type" value="Genomic_DNA"/>
</dbReference>
<evidence type="ECO:0000259" key="10">
    <source>
        <dbReference type="Pfam" id="PF00905"/>
    </source>
</evidence>
<dbReference type="Pfam" id="PF00905">
    <property type="entry name" value="Transpeptidase"/>
    <property type="match status" value="1"/>
</dbReference>
<dbReference type="GO" id="GO:0016757">
    <property type="term" value="F:glycosyltransferase activity"/>
    <property type="evidence" value="ECO:0007669"/>
    <property type="project" value="UniProtKB-KW"/>
</dbReference>
<comment type="caution">
    <text evidence="12">The sequence shown here is derived from an EMBL/GenBank/DDBJ whole genome shotgun (WGS) entry which is preliminary data.</text>
</comment>
<proteinExistence type="predicted"/>
<evidence type="ECO:0000259" key="11">
    <source>
        <dbReference type="Pfam" id="PF00912"/>
    </source>
</evidence>
<dbReference type="InterPro" id="IPR050396">
    <property type="entry name" value="Glycosyltr_51/Transpeptidase"/>
</dbReference>
<keyword evidence="13" id="KW-1185">Reference proteome</keyword>
<keyword evidence="6" id="KW-0511">Multifunctional enzyme</keyword>
<dbReference type="InterPro" id="IPR023346">
    <property type="entry name" value="Lysozyme-like_dom_sf"/>
</dbReference>
<dbReference type="EC" id="2.4.-.-" evidence="12"/>
<keyword evidence="4 12" id="KW-0808">Transferase</keyword>